<evidence type="ECO:0000256" key="9">
    <source>
        <dbReference type="ARBA" id="ARBA00022801"/>
    </source>
</evidence>
<organism evidence="14 15">
    <name type="scientific">Photinus pyralis</name>
    <name type="common">Common eastern firefly</name>
    <name type="synonym">Lampyris pyralis</name>
    <dbReference type="NCBI Taxonomy" id="7054"/>
    <lineage>
        <taxon>Eukaryota</taxon>
        <taxon>Metazoa</taxon>
        <taxon>Ecdysozoa</taxon>
        <taxon>Arthropoda</taxon>
        <taxon>Hexapoda</taxon>
        <taxon>Insecta</taxon>
        <taxon>Pterygota</taxon>
        <taxon>Neoptera</taxon>
        <taxon>Endopterygota</taxon>
        <taxon>Coleoptera</taxon>
        <taxon>Polyphaga</taxon>
        <taxon>Elateriformia</taxon>
        <taxon>Elateroidea</taxon>
        <taxon>Lampyridae</taxon>
        <taxon>Lampyrinae</taxon>
        <taxon>Photinus</taxon>
    </lineage>
</organism>
<accession>A0A5N4AC82</accession>
<dbReference type="PANTHER" id="PTHR22930:SF85">
    <property type="entry name" value="GH03217P-RELATED"/>
    <property type="match status" value="1"/>
</dbReference>
<comment type="cofactor">
    <cofactor evidence="1">
        <name>a divalent metal cation</name>
        <dbReference type="ChEBI" id="CHEBI:60240"/>
    </cofactor>
</comment>
<comment type="similarity">
    <text evidence="4">Belongs to the HARBI1 family.</text>
</comment>
<evidence type="ECO:0000256" key="3">
    <source>
        <dbReference type="ARBA" id="ARBA00004496"/>
    </source>
</evidence>
<evidence type="ECO:0000256" key="8">
    <source>
        <dbReference type="ARBA" id="ARBA00022723"/>
    </source>
</evidence>
<evidence type="ECO:0000256" key="1">
    <source>
        <dbReference type="ARBA" id="ARBA00001968"/>
    </source>
</evidence>
<protein>
    <recommendedName>
        <fullName evidence="5">Putative nuclease HARBI1</fullName>
    </recommendedName>
    <alternativeName>
        <fullName evidence="11">Harbinger transposase-derived nuclease</fullName>
    </alternativeName>
</protein>
<dbReference type="GO" id="GO:0005634">
    <property type="term" value="C:nucleus"/>
    <property type="evidence" value="ECO:0007669"/>
    <property type="project" value="UniProtKB-SubCell"/>
</dbReference>
<evidence type="ECO:0000256" key="6">
    <source>
        <dbReference type="ARBA" id="ARBA00022490"/>
    </source>
</evidence>
<evidence type="ECO:0000256" key="7">
    <source>
        <dbReference type="ARBA" id="ARBA00022722"/>
    </source>
</evidence>
<evidence type="ECO:0000259" key="13">
    <source>
        <dbReference type="Pfam" id="PF13359"/>
    </source>
</evidence>
<keyword evidence="15" id="KW-1185">Reference proteome</keyword>
<evidence type="ECO:0000256" key="2">
    <source>
        <dbReference type="ARBA" id="ARBA00004123"/>
    </source>
</evidence>
<evidence type="ECO:0000256" key="4">
    <source>
        <dbReference type="ARBA" id="ARBA00006958"/>
    </source>
</evidence>
<gene>
    <name evidence="14" type="ORF">PPYR_11763</name>
</gene>
<dbReference type="GO" id="GO:0004518">
    <property type="term" value="F:nuclease activity"/>
    <property type="evidence" value="ECO:0007669"/>
    <property type="project" value="UniProtKB-KW"/>
</dbReference>
<dbReference type="EMBL" id="VVIM01000008">
    <property type="protein sequence ID" value="KAB0794924.1"/>
    <property type="molecule type" value="Genomic_DNA"/>
</dbReference>
<keyword evidence="6" id="KW-0963">Cytoplasm</keyword>
<evidence type="ECO:0000313" key="14">
    <source>
        <dbReference type="EMBL" id="KAB0794924.1"/>
    </source>
</evidence>
<comment type="subcellular location">
    <subcellularLocation>
        <location evidence="3">Cytoplasm</location>
    </subcellularLocation>
    <subcellularLocation>
        <location evidence="2">Nucleus</location>
    </subcellularLocation>
</comment>
<dbReference type="Proteomes" id="UP000327044">
    <property type="component" value="Unassembled WGS sequence"/>
</dbReference>
<evidence type="ECO:0000256" key="5">
    <source>
        <dbReference type="ARBA" id="ARBA00015519"/>
    </source>
</evidence>
<comment type="caution">
    <text evidence="14">The sequence shown here is derived from an EMBL/GenBank/DDBJ whole genome shotgun (WGS) entry which is preliminary data.</text>
</comment>
<dbReference type="GO" id="GO:0016787">
    <property type="term" value="F:hydrolase activity"/>
    <property type="evidence" value="ECO:0007669"/>
    <property type="project" value="UniProtKB-KW"/>
</dbReference>
<dbReference type="InterPro" id="IPR026103">
    <property type="entry name" value="HARBI1_animal"/>
</dbReference>
<name>A0A5N4AC82_PHOPY</name>
<comment type="function">
    <text evidence="12">Transposase-derived protein that may have nuclease activity. Does not have transposase activity.</text>
</comment>
<evidence type="ECO:0000256" key="10">
    <source>
        <dbReference type="ARBA" id="ARBA00023242"/>
    </source>
</evidence>
<evidence type="ECO:0000313" key="15">
    <source>
        <dbReference type="Proteomes" id="UP000327044"/>
    </source>
</evidence>
<dbReference type="PRINTS" id="PR02086">
    <property type="entry name" value="PUTNUCHARBI1"/>
</dbReference>
<keyword evidence="7" id="KW-0540">Nuclease</keyword>
<proteinExistence type="inferred from homology"/>
<dbReference type="InterPro" id="IPR045249">
    <property type="entry name" value="HARBI1-like"/>
</dbReference>
<evidence type="ECO:0000256" key="11">
    <source>
        <dbReference type="ARBA" id="ARBA00030126"/>
    </source>
</evidence>
<dbReference type="GO" id="GO:0046872">
    <property type="term" value="F:metal ion binding"/>
    <property type="evidence" value="ECO:0007669"/>
    <property type="project" value="UniProtKB-KW"/>
</dbReference>
<keyword evidence="8" id="KW-0479">Metal-binding</keyword>
<dbReference type="InParanoid" id="A0A5N4AC82"/>
<keyword evidence="9" id="KW-0378">Hydrolase</keyword>
<dbReference type="GO" id="GO:0005737">
    <property type="term" value="C:cytoplasm"/>
    <property type="evidence" value="ECO:0007669"/>
    <property type="project" value="UniProtKB-SubCell"/>
</dbReference>
<reference evidence="14 15" key="1">
    <citation type="journal article" date="2018" name="Elife">
        <title>Firefly genomes illuminate parallel origins of bioluminescence in beetles.</title>
        <authorList>
            <person name="Fallon T.R."/>
            <person name="Lower S.E."/>
            <person name="Chang C.H."/>
            <person name="Bessho-Uehara M."/>
            <person name="Martin G.J."/>
            <person name="Bewick A.J."/>
            <person name="Behringer M."/>
            <person name="Debat H.J."/>
            <person name="Wong I."/>
            <person name="Day J.C."/>
            <person name="Suvorov A."/>
            <person name="Silva C.J."/>
            <person name="Stanger-Hall K.F."/>
            <person name="Hall D.W."/>
            <person name="Schmitz R.J."/>
            <person name="Nelson D.R."/>
            <person name="Lewis S.M."/>
            <person name="Shigenobu S."/>
            <person name="Bybee S.M."/>
            <person name="Larracuente A.M."/>
            <person name="Oba Y."/>
            <person name="Weng J.K."/>
        </authorList>
    </citation>
    <scope>NUCLEOTIDE SEQUENCE [LARGE SCALE GENOMIC DNA]</scope>
    <source>
        <strain evidence="14">1611_PpyrPB1</strain>
        <tissue evidence="14">Whole body</tissue>
    </source>
</reference>
<dbReference type="InterPro" id="IPR027806">
    <property type="entry name" value="HARBI1_dom"/>
</dbReference>
<sequence length="356" mass="41557">MEKLVLMELSRSLSPLISASSSSDDDINITTQRRKRIRIMHYMDTITSYSDEEFKQHFRLKRETALKLIGIHTSIPFPYFILDLLELYRSSIKAYKGGWNHITAEKAIYITIWYLSNMETFRQISDRFDVTLSCAHHVINVVLDFLVNNSSKFIKWPSEQEAKEEAYYFEKKKGIANVIGAIDGCHIKIHRPVIHEQDYVNRKGYHSIILQGVVDSKMKFIDISTGHPGSVHDARVLRKSYMYNAAVENYQTTFFNKYRLVGDSAYPSLKWLVVPYKDNGHLSDEQRDYNYRHSVTRIIVEHAFGALKGRFRRLRYFENLKLTFIIKCVVAACVLHNICLMGNDITEKIYDDEINE</sequence>
<dbReference type="PANTHER" id="PTHR22930">
    <property type="match status" value="1"/>
</dbReference>
<dbReference type="AlphaFoldDB" id="A0A5N4AC82"/>
<evidence type="ECO:0000256" key="12">
    <source>
        <dbReference type="ARBA" id="ARBA00045850"/>
    </source>
</evidence>
<feature type="domain" description="DDE Tnp4" evidence="13">
    <location>
        <begin position="182"/>
        <end position="337"/>
    </location>
</feature>
<dbReference type="Pfam" id="PF13359">
    <property type="entry name" value="DDE_Tnp_4"/>
    <property type="match status" value="1"/>
</dbReference>
<keyword evidence="10" id="KW-0539">Nucleus</keyword>